<sequence>MGSIPTGLFSSLPEVEKDEVFALIGQFRADTHPDRVNLGAGVYFSDEGKSWPLEVVGKIEKRMHEEQDITRHDYIPIEGDDRFLSVARELVFSPTFPTQLGEQQSGDRIVSVQTVSGTGANHVGARFLAEHLRPRCVWVSDPTWANHHVIWESVGVPPRTYPYYNKSDCTLNFSAMIDTLERESQPGDVILLHACAHNPTGLDPTREQWIAIADLCSRKQLFPFLDNAYQGFASGDPVQDSWAIRYFHQYQPPMEMCVAQSFSKSFGLYGQRAGAFHLVLNDSSKTTKANVLGNLAQLIRSEYSVAPRYGSTIVRTILESESLSNEWSAELQLMSSRIRSMRLALYEELCRLRTPGSWTHITEQIGMFSYTGLTAAEVEVLRKQYHVYLLASGRASVAGLNSKNVKYVAAAIHAVRTRSQAGR</sequence>
<evidence type="ECO:0000256" key="4">
    <source>
        <dbReference type="ARBA" id="ARBA00022576"/>
    </source>
</evidence>
<dbReference type="FunFam" id="3.90.1150.10:FF:000001">
    <property type="entry name" value="Aspartate aminotransferase"/>
    <property type="match status" value="1"/>
</dbReference>
<dbReference type="FunFam" id="3.40.640.10:FF:000066">
    <property type="entry name" value="Aspartate aminotransferase"/>
    <property type="match status" value="1"/>
</dbReference>
<dbReference type="CDD" id="cd00609">
    <property type="entry name" value="AAT_like"/>
    <property type="match status" value="1"/>
</dbReference>
<name>A0A9P9E5F0_9HYPO</name>
<evidence type="ECO:0000313" key="9">
    <source>
        <dbReference type="EMBL" id="KAH7130902.1"/>
    </source>
</evidence>
<gene>
    <name evidence="9" type="ORF">EDB81DRAFT_871382</name>
</gene>
<evidence type="ECO:0000259" key="8">
    <source>
        <dbReference type="Pfam" id="PF00155"/>
    </source>
</evidence>
<comment type="caution">
    <text evidence="9">The sequence shown here is derived from an EMBL/GenBank/DDBJ whole genome shotgun (WGS) entry which is preliminary data.</text>
</comment>
<dbReference type="SUPFAM" id="SSF53383">
    <property type="entry name" value="PLP-dependent transferases"/>
    <property type="match status" value="1"/>
</dbReference>
<evidence type="ECO:0000256" key="7">
    <source>
        <dbReference type="RuleBase" id="RU000480"/>
    </source>
</evidence>
<dbReference type="GO" id="GO:0005829">
    <property type="term" value="C:cytosol"/>
    <property type="evidence" value="ECO:0007669"/>
    <property type="project" value="TreeGrafter"/>
</dbReference>
<dbReference type="OrthoDB" id="550424at2759"/>
<evidence type="ECO:0000256" key="1">
    <source>
        <dbReference type="ARBA" id="ARBA00001933"/>
    </source>
</evidence>
<evidence type="ECO:0000256" key="3">
    <source>
        <dbReference type="ARBA" id="ARBA00011738"/>
    </source>
</evidence>
<dbReference type="Gene3D" id="3.40.640.10">
    <property type="entry name" value="Type I PLP-dependent aspartate aminotransferase-like (Major domain)"/>
    <property type="match status" value="1"/>
</dbReference>
<reference evidence="9" key="1">
    <citation type="journal article" date="2021" name="Nat. Commun.">
        <title>Genetic determinants of endophytism in the Arabidopsis root mycobiome.</title>
        <authorList>
            <person name="Mesny F."/>
            <person name="Miyauchi S."/>
            <person name="Thiergart T."/>
            <person name="Pickel B."/>
            <person name="Atanasova L."/>
            <person name="Karlsson M."/>
            <person name="Huettel B."/>
            <person name="Barry K.W."/>
            <person name="Haridas S."/>
            <person name="Chen C."/>
            <person name="Bauer D."/>
            <person name="Andreopoulos W."/>
            <person name="Pangilinan J."/>
            <person name="LaButti K."/>
            <person name="Riley R."/>
            <person name="Lipzen A."/>
            <person name="Clum A."/>
            <person name="Drula E."/>
            <person name="Henrissat B."/>
            <person name="Kohler A."/>
            <person name="Grigoriev I.V."/>
            <person name="Martin F.M."/>
            <person name="Hacquard S."/>
        </authorList>
    </citation>
    <scope>NUCLEOTIDE SEQUENCE</scope>
    <source>
        <strain evidence="9">MPI-CAGE-AT-0147</strain>
    </source>
</reference>
<dbReference type="PANTHER" id="PTHR11879:SF20">
    <property type="entry name" value="ASPARTATE AMINOTRANSFERASE"/>
    <property type="match status" value="1"/>
</dbReference>
<evidence type="ECO:0000256" key="5">
    <source>
        <dbReference type="ARBA" id="ARBA00022679"/>
    </source>
</evidence>
<keyword evidence="6" id="KW-0663">Pyridoxal phosphate</keyword>
<dbReference type="AlphaFoldDB" id="A0A9P9E5F0"/>
<comment type="cofactor">
    <cofactor evidence="1">
        <name>pyridoxal 5'-phosphate</name>
        <dbReference type="ChEBI" id="CHEBI:597326"/>
    </cofactor>
</comment>
<comment type="subunit">
    <text evidence="3 7">Homodimer.</text>
</comment>
<dbReference type="Gene3D" id="3.90.1150.10">
    <property type="entry name" value="Aspartate Aminotransferase, domain 1"/>
    <property type="match status" value="1"/>
</dbReference>
<dbReference type="PROSITE" id="PS00105">
    <property type="entry name" value="AA_TRANSFER_CLASS_1"/>
    <property type="match status" value="1"/>
</dbReference>
<comment type="similarity">
    <text evidence="2">Belongs to the class-I pyridoxal-phosphate-dependent aminotransferase family.</text>
</comment>
<comment type="miscellaneous">
    <text evidence="7">In eukaryotes there are cytoplasmic, mitochondrial and chloroplastic isozymes.</text>
</comment>
<dbReference type="PANTHER" id="PTHR11879">
    <property type="entry name" value="ASPARTATE AMINOTRANSFERASE"/>
    <property type="match status" value="1"/>
</dbReference>
<dbReference type="PRINTS" id="PR00799">
    <property type="entry name" value="TRANSAMINASE"/>
</dbReference>
<dbReference type="InterPro" id="IPR004839">
    <property type="entry name" value="Aminotransferase_I/II_large"/>
</dbReference>
<dbReference type="GO" id="GO:0004069">
    <property type="term" value="F:L-aspartate:2-oxoglutarate aminotransferase activity"/>
    <property type="evidence" value="ECO:0007669"/>
    <property type="project" value="UniProtKB-EC"/>
</dbReference>
<dbReference type="InterPro" id="IPR015424">
    <property type="entry name" value="PyrdxlP-dep_Trfase"/>
</dbReference>
<dbReference type="EC" id="2.6.1.1" evidence="7"/>
<keyword evidence="5 7" id="KW-0808">Transferase</keyword>
<evidence type="ECO:0000313" key="10">
    <source>
        <dbReference type="Proteomes" id="UP000738349"/>
    </source>
</evidence>
<accession>A0A9P9E5F0</accession>
<dbReference type="GO" id="GO:0006532">
    <property type="term" value="P:aspartate biosynthetic process"/>
    <property type="evidence" value="ECO:0007669"/>
    <property type="project" value="TreeGrafter"/>
</dbReference>
<dbReference type="Proteomes" id="UP000738349">
    <property type="component" value="Unassembled WGS sequence"/>
</dbReference>
<evidence type="ECO:0000256" key="6">
    <source>
        <dbReference type="ARBA" id="ARBA00022898"/>
    </source>
</evidence>
<feature type="domain" description="Aminotransferase class I/classII large" evidence="8">
    <location>
        <begin position="34"/>
        <end position="412"/>
    </location>
</feature>
<dbReference type="Pfam" id="PF00155">
    <property type="entry name" value="Aminotran_1_2"/>
    <property type="match status" value="1"/>
</dbReference>
<comment type="catalytic activity">
    <reaction evidence="7">
        <text>L-aspartate + 2-oxoglutarate = oxaloacetate + L-glutamate</text>
        <dbReference type="Rhea" id="RHEA:21824"/>
        <dbReference type="ChEBI" id="CHEBI:16452"/>
        <dbReference type="ChEBI" id="CHEBI:16810"/>
        <dbReference type="ChEBI" id="CHEBI:29985"/>
        <dbReference type="ChEBI" id="CHEBI:29991"/>
        <dbReference type="EC" id="2.6.1.1"/>
    </reaction>
</comment>
<dbReference type="InterPro" id="IPR015422">
    <property type="entry name" value="PyrdxlP-dep_Trfase_small"/>
</dbReference>
<dbReference type="NCBIfam" id="NF006719">
    <property type="entry name" value="PRK09257.1"/>
    <property type="match status" value="1"/>
</dbReference>
<evidence type="ECO:0000256" key="2">
    <source>
        <dbReference type="ARBA" id="ARBA00007441"/>
    </source>
</evidence>
<dbReference type="GO" id="GO:0030170">
    <property type="term" value="F:pyridoxal phosphate binding"/>
    <property type="evidence" value="ECO:0007669"/>
    <property type="project" value="InterPro"/>
</dbReference>
<dbReference type="InterPro" id="IPR015421">
    <property type="entry name" value="PyrdxlP-dep_Trfase_major"/>
</dbReference>
<dbReference type="InterPro" id="IPR004838">
    <property type="entry name" value="NHTrfase_class1_PyrdxlP-BS"/>
</dbReference>
<dbReference type="EMBL" id="JAGMUV010000017">
    <property type="protein sequence ID" value="KAH7130902.1"/>
    <property type="molecule type" value="Genomic_DNA"/>
</dbReference>
<dbReference type="InterPro" id="IPR000796">
    <property type="entry name" value="Asp_trans"/>
</dbReference>
<keyword evidence="4 7" id="KW-0032">Aminotransferase</keyword>
<proteinExistence type="inferred from homology"/>
<organism evidence="9 10">
    <name type="scientific">Dactylonectria macrodidyma</name>
    <dbReference type="NCBI Taxonomy" id="307937"/>
    <lineage>
        <taxon>Eukaryota</taxon>
        <taxon>Fungi</taxon>
        <taxon>Dikarya</taxon>
        <taxon>Ascomycota</taxon>
        <taxon>Pezizomycotina</taxon>
        <taxon>Sordariomycetes</taxon>
        <taxon>Hypocreomycetidae</taxon>
        <taxon>Hypocreales</taxon>
        <taxon>Nectriaceae</taxon>
        <taxon>Dactylonectria</taxon>
    </lineage>
</organism>
<keyword evidence="10" id="KW-1185">Reference proteome</keyword>
<protein>
    <recommendedName>
        <fullName evidence="7">Aspartate aminotransferase</fullName>
        <ecNumber evidence="7">2.6.1.1</ecNumber>
    </recommendedName>
</protein>